<dbReference type="RefSeq" id="WP_257559969.1">
    <property type="nucleotide sequence ID" value="NZ_JANKBY010000004.1"/>
</dbReference>
<protein>
    <recommendedName>
        <fullName evidence="1">DUF6877 domain-containing protein</fullName>
    </recommendedName>
</protein>
<dbReference type="InterPro" id="IPR049242">
    <property type="entry name" value="DUF6877"/>
</dbReference>
<accession>A0A9X2M7J6</accession>
<evidence type="ECO:0000313" key="2">
    <source>
        <dbReference type="EMBL" id="MCR1821315.1"/>
    </source>
</evidence>
<dbReference type="Proteomes" id="UP001140817">
    <property type="component" value="Unassembled WGS sequence"/>
</dbReference>
<dbReference type="EMBL" id="JANKBY010000004">
    <property type="protein sequence ID" value="MCR1821315.1"/>
    <property type="molecule type" value="Genomic_DNA"/>
</dbReference>
<sequence length="59" mass="7143">MSEFVKLYDMILFDKSIPKIYKQDVLMRVQDWFEAGKSLDDDYIKNQYEYLLSIKEAIN</sequence>
<dbReference type="AlphaFoldDB" id="A0A9X2M7J6"/>
<organism evidence="2 3">
    <name type="scientific">Terrisporobacter muris</name>
    <dbReference type="NCBI Taxonomy" id="2963284"/>
    <lineage>
        <taxon>Bacteria</taxon>
        <taxon>Bacillati</taxon>
        <taxon>Bacillota</taxon>
        <taxon>Clostridia</taxon>
        <taxon>Peptostreptococcales</taxon>
        <taxon>Peptostreptococcaceae</taxon>
        <taxon>Terrisporobacter</taxon>
    </lineage>
</organism>
<comment type="caution">
    <text evidence="2">The sequence shown here is derived from an EMBL/GenBank/DDBJ whole genome shotgun (WGS) entry which is preliminary data.</text>
</comment>
<proteinExistence type="predicted"/>
<reference evidence="2" key="1">
    <citation type="submission" date="2022-07" db="EMBL/GenBank/DDBJ databases">
        <title>Enhanced cultured diversity of the mouse gut microbiota enables custom-made synthetic communities.</title>
        <authorList>
            <person name="Afrizal A."/>
        </authorList>
    </citation>
    <scope>NUCLEOTIDE SEQUENCE</scope>
    <source>
        <strain evidence="2">DSM 29186</strain>
    </source>
</reference>
<feature type="domain" description="DUF6877" evidence="1">
    <location>
        <begin position="17"/>
        <end position="51"/>
    </location>
</feature>
<name>A0A9X2M7J6_9FIRM</name>
<gene>
    <name evidence="2" type="ORF">NSA58_00815</name>
</gene>
<dbReference type="Pfam" id="PF21793">
    <property type="entry name" value="DUF6877"/>
    <property type="match status" value="1"/>
</dbReference>
<keyword evidence="3" id="KW-1185">Reference proteome</keyword>
<evidence type="ECO:0000313" key="3">
    <source>
        <dbReference type="Proteomes" id="UP001140817"/>
    </source>
</evidence>
<evidence type="ECO:0000259" key="1">
    <source>
        <dbReference type="Pfam" id="PF21793"/>
    </source>
</evidence>